<keyword evidence="2 9" id="KW-0812">Transmembrane</keyword>
<dbReference type="AlphaFoldDB" id="A0A1X7VWR7"/>
<keyword evidence="6" id="KW-1015">Disulfide bond</keyword>
<keyword evidence="3" id="KW-0732">Signal</keyword>
<keyword evidence="7" id="KW-0393">Immunoglobulin domain</keyword>
<feature type="transmembrane region" description="Helical" evidence="9">
    <location>
        <begin position="147"/>
        <end position="168"/>
    </location>
</feature>
<accession>A0A1X7VWR7</accession>
<dbReference type="InParanoid" id="A0A1X7VWR7"/>
<dbReference type="EnsemblMetazoa" id="Aqu2.1.44305_001">
    <property type="protein sequence ID" value="Aqu2.1.44305_001"/>
    <property type="gene ID" value="Aqu2.1.44305"/>
</dbReference>
<evidence type="ECO:0000256" key="3">
    <source>
        <dbReference type="ARBA" id="ARBA00022729"/>
    </source>
</evidence>
<evidence type="ECO:0000256" key="5">
    <source>
        <dbReference type="ARBA" id="ARBA00023136"/>
    </source>
</evidence>
<evidence type="ECO:0008006" key="11">
    <source>
        <dbReference type="Google" id="ProtNLM"/>
    </source>
</evidence>
<dbReference type="InterPro" id="IPR000920">
    <property type="entry name" value="Myelin_P0-rel"/>
</dbReference>
<evidence type="ECO:0000256" key="1">
    <source>
        <dbReference type="ARBA" id="ARBA00004370"/>
    </source>
</evidence>
<dbReference type="PRINTS" id="PR00213">
    <property type="entry name" value="MYELINP0"/>
</dbReference>
<organism evidence="10">
    <name type="scientific">Amphimedon queenslandica</name>
    <name type="common">Sponge</name>
    <dbReference type="NCBI Taxonomy" id="400682"/>
    <lineage>
        <taxon>Eukaryota</taxon>
        <taxon>Metazoa</taxon>
        <taxon>Porifera</taxon>
        <taxon>Demospongiae</taxon>
        <taxon>Heteroscleromorpha</taxon>
        <taxon>Haplosclerida</taxon>
        <taxon>Niphatidae</taxon>
        <taxon>Amphimedon</taxon>
    </lineage>
</organism>
<dbReference type="GO" id="GO:0016020">
    <property type="term" value="C:membrane"/>
    <property type="evidence" value="ECO:0007669"/>
    <property type="project" value="UniProtKB-SubCell"/>
</dbReference>
<reference evidence="10" key="1">
    <citation type="submission" date="2017-05" db="UniProtKB">
        <authorList>
            <consortium name="EnsemblMetazoa"/>
        </authorList>
    </citation>
    <scope>IDENTIFICATION</scope>
</reference>
<evidence type="ECO:0000256" key="4">
    <source>
        <dbReference type="ARBA" id="ARBA00022989"/>
    </source>
</evidence>
<evidence type="ECO:0000256" key="7">
    <source>
        <dbReference type="ARBA" id="ARBA00023319"/>
    </source>
</evidence>
<evidence type="ECO:0000256" key="2">
    <source>
        <dbReference type="ARBA" id="ARBA00022692"/>
    </source>
</evidence>
<evidence type="ECO:0000256" key="8">
    <source>
        <dbReference type="SAM" id="MobiDB-lite"/>
    </source>
</evidence>
<comment type="subcellular location">
    <subcellularLocation>
        <location evidence="1">Membrane</location>
    </subcellularLocation>
</comment>
<keyword evidence="5 9" id="KW-0472">Membrane</keyword>
<feature type="region of interest" description="Disordered" evidence="8">
    <location>
        <begin position="176"/>
        <end position="242"/>
    </location>
</feature>
<evidence type="ECO:0000256" key="9">
    <source>
        <dbReference type="SAM" id="Phobius"/>
    </source>
</evidence>
<keyword evidence="4 9" id="KW-1133">Transmembrane helix</keyword>
<protein>
    <recommendedName>
        <fullName evidence="11">Fibronectin type-III domain-containing protein</fullName>
    </recommendedName>
</protein>
<evidence type="ECO:0000313" key="10">
    <source>
        <dbReference type="EnsemblMetazoa" id="Aqu2.1.44305_001"/>
    </source>
</evidence>
<name>A0A1X7VWR7_AMPQE</name>
<sequence>GQFNTVLTVDGLSKLSLVSDITFTPTLSISNYTVQCANGIGASMNCSIVIAGTPTPYIGSFAYGPTPTDYVGVGLDLPQIVMVEYCGEAPITLSRTLSGFRVGLEYTVEMAATNILGTGPITSATISISATPSMTPSSSLTETTSPFSAGAIIAGIVVIIIVVLIGAYKYTQIDHSAKSSSSKRQAPPKPSKSLETSRNAPPQEGAQYAVLDHSSSSSGRRNQKPKVINQVTYSHVSRHDRR</sequence>
<proteinExistence type="predicted"/>
<evidence type="ECO:0000256" key="6">
    <source>
        <dbReference type="ARBA" id="ARBA00023157"/>
    </source>
</evidence>